<evidence type="ECO:0008006" key="9">
    <source>
        <dbReference type="Google" id="ProtNLM"/>
    </source>
</evidence>
<evidence type="ECO:0000256" key="6">
    <source>
        <dbReference type="SAM" id="Phobius"/>
    </source>
</evidence>
<dbReference type="InterPro" id="IPR051068">
    <property type="entry name" value="MFS_Domain-Containing_Protein"/>
</dbReference>
<dbReference type="OrthoDB" id="9580at2759"/>
<gene>
    <name evidence="7" type="ORF">BWQ96_01995</name>
</gene>
<evidence type="ECO:0000256" key="4">
    <source>
        <dbReference type="ARBA" id="ARBA00022989"/>
    </source>
</evidence>
<dbReference type="AlphaFoldDB" id="A0A2V3J1L0"/>
<dbReference type="InterPro" id="IPR036259">
    <property type="entry name" value="MFS_trans_sf"/>
</dbReference>
<dbReference type="InterPro" id="IPR011701">
    <property type="entry name" value="MFS"/>
</dbReference>
<feature type="transmembrane region" description="Helical" evidence="6">
    <location>
        <begin position="112"/>
        <end position="137"/>
    </location>
</feature>
<feature type="transmembrane region" description="Helical" evidence="6">
    <location>
        <begin position="280"/>
        <end position="298"/>
    </location>
</feature>
<feature type="transmembrane region" description="Helical" evidence="6">
    <location>
        <begin position="204"/>
        <end position="220"/>
    </location>
</feature>
<feature type="transmembrane region" description="Helical" evidence="6">
    <location>
        <begin position="496"/>
        <end position="519"/>
    </location>
</feature>
<feature type="transmembrane region" description="Helical" evidence="6">
    <location>
        <begin position="410"/>
        <end position="429"/>
    </location>
</feature>
<dbReference type="Gene3D" id="1.20.1250.20">
    <property type="entry name" value="MFS general substrate transporter like domains"/>
    <property type="match status" value="2"/>
</dbReference>
<keyword evidence="2" id="KW-0813">Transport</keyword>
<sequence>MAPSTEVTPLLPRDSDAHCIMQGVDEACLKKFTYDDPLRPICPRLRQYLQSCTSPCGYGYPMHHHLQSPSLVQVIQKYMQGGFSFLVEKLRLLRFFPQQKPKATDVPSSRRFVFIVFILAVLTMVCMTTVSPTMVLYMNYVHFTSSTNITAYVTASAIASAVPVVSNIVFGRIASSIGPANALVLLGMLSALGMLLVFSMRSTLWVFFLGYGLYSASNSMRIIRISMLSQIVPEDKRTTVLATHSLMTPVGALVGPLGWIVLSRYKGSFSLGPLTIDRFALAYGTAAAILVIISVISATQLRGIPTPEGNGSRDHFEPPSHVTIQTQNGDTTRVNLHEFRSRVFGYFCTIMFCVNMSSGIYMTAFQPILVNEFGVSEAKLGLIFEVIAMFAIVPPLLVALLSKYLMDRQIMVIGLSAKVLGMALFLPLFGPVREWQVIIGFMLIIKASIFFSTASMSLFTKVLGTLSSSALIGLLASGSSVGPALAQVLVSDHIVQFFGGFKFVFFSLPAVVGMAAIVIPRYWKRLDPNCEFAKLIAEETNAARLQHQRRSGQT</sequence>
<dbReference type="GO" id="GO:0012505">
    <property type="term" value="C:endomembrane system"/>
    <property type="evidence" value="ECO:0007669"/>
    <property type="project" value="UniProtKB-SubCell"/>
</dbReference>
<feature type="transmembrane region" description="Helical" evidence="6">
    <location>
        <begin position="149"/>
        <end position="170"/>
    </location>
</feature>
<feature type="transmembrane region" description="Helical" evidence="6">
    <location>
        <begin position="435"/>
        <end position="459"/>
    </location>
</feature>
<dbReference type="GO" id="GO:0022857">
    <property type="term" value="F:transmembrane transporter activity"/>
    <property type="evidence" value="ECO:0007669"/>
    <property type="project" value="InterPro"/>
</dbReference>
<feature type="transmembrane region" description="Helical" evidence="6">
    <location>
        <begin position="471"/>
        <end position="490"/>
    </location>
</feature>
<evidence type="ECO:0000256" key="5">
    <source>
        <dbReference type="ARBA" id="ARBA00023136"/>
    </source>
</evidence>
<evidence type="ECO:0000256" key="1">
    <source>
        <dbReference type="ARBA" id="ARBA00004127"/>
    </source>
</evidence>
<feature type="transmembrane region" description="Helical" evidence="6">
    <location>
        <begin position="343"/>
        <end position="362"/>
    </location>
</feature>
<dbReference type="PANTHER" id="PTHR23510">
    <property type="entry name" value="INNER MEMBRANE TRANSPORT PROTEIN YAJR"/>
    <property type="match status" value="1"/>
</dbReference>
<proteinExistence type="predicted"/>
<accession>A0A2V3J1L0</accession>
<organism evidence="7 8">
    <name type="scientific">Gracilariopsis chorda</name>
    <dbReference type="NCBI Taxonomy" id="448386"/>
    <lineage>
        <taxon>Eukaryota</taxon>
        <taxon>Rhodophyta</taxon>
        <taxon>Florideophyceae</taxon>
        <taxon>Rhodymeniophycidae</taxon>
        <taxon>Gracilariales</taxon>
        <taxon>Gracilariaceae</taxon>
        <taxon>Gracilariopsis</taxon>
    </lineage>
</organism>
<keyword evidence="4 6" id="KW-1133">Transmembrane helix</keyword>
<dbReference type="Pfam" id="PF07690">
    <property type="entry name" value="MFS_1"/>
    <property type="match status" value="1"/>
</dbReference>
<evidence type="ECO:0000313" key="7">
    <source>
        <dbReference type="EMBL" id="PXF48306.1"/>
    </source>
</evidence>
<comment type="caution">
    <text evidence="7">The sequence shown here is derived from an EMBL/GenBank/DDBJ whole genome shotgun (WGS) entry which is preliminary data.</text>
</comment>
<name>A0A2V3J1L0_9FLOR</name>
<keyword evidence="3 6" id="KW-0812">Transmembrane</keyword>
<evidence type="ECO:0000256" key="3">
    <source>
        <dbReference type="ARBA" id="ARBA00022692"/>
    </source>
</evidence>
<feature type="transmembrane region" description="Helical" evidence="6">
    <location>
        <begin position="241"/>
        <end position="260"/>
    </location>
</feature>
<dbReference type="PANTHER" id="PTHR23510:SF3">
    <property type="entry name" value="MAJOR FACILITATOR SUPERFAMILY DOMAIN-CONTAINING PROTEIN 8"/>
    <property type="match status" value="1"/>
</dbReference>
<comment type="subcellular location">
    <subcellularLocation>
        <location evidence="1">Endomembrane system</location>
        <topology evidence="1">Multi-pass membrane protein</topology>
    </subcellularLocation>
</comment>
<evidence type="ECO:0000256" key="2">
    <source>
        <dbReference type="ARBA" id="ARBA00022448"/>
    </source>
</evidence>
<evidence type="ECO:0000313" key="8">
    <source>
        <dbReference type="Proteomes" id="UP000247409"/>
    </source>
</evidence>
<feature type="transmembrane region" description="Helical" evidence="6">
    <location>
        <begin position="182"/>
        <end position="198"/>
    </location>
</feature>
<dbReference type="SUPFAM" id="SSF103473">
    <property type="entry name" value="MFS general substrate transporter"/>
    <property type="match status" value="1"/>
</dbReference>
<protein>
    <recommendedName>
        <fullName evidence="9">Major facilitator superfamily (MFS) profile domain-containing protein</fullName>
    </recommendedName>
</protein>
<feature type="transmembrane region" description="Helical" evidence="6">
    <location>
        <begin position="382"/>
        <end position="401"/>
    </location>
</feature>
<reference evidence="7 8" key="1">
    <citation type="journal article" date="2018" name="Mol. Biol. Evol.">
        <title>Analysis of the draft genome of the red seaweed Gracilariopsis chorda provides insights into genome size evolution in Rhodophyta.</title>
        <authorList>
            <person name="Lee J."/>
            <person name="Yang E.C."/>
            <person name="Graf L."/>
            <person name="Yang J.H."/>
            <person name="Qiu H."/>
            <person name="Zel Zion U."/>
            <person name="Chan C.X."/>
            <person name="Stephens T.G."/>
            <person name="Weber A.P.M."/>
            <person name="Boo G.H."/>
            <person name="Boo S.M."/>
            <person name="Kim K.M."/>
            <person name="Shin Y."/>
            <person name="Jung M."/>
            <person name="Lee S.J."/>
            <person name="Yim H.S."/>
            <person name="Lee J.H."/>
            <person name="Bhattacharya D."/>
            <person name="Yoon H.S."/>
        </authorList>
    </citation>
    <scope>NUCLEOTIDE SEQUENCE [LARGE SCALE GENOMIC DNA]</scope>
    <source>
        <strain evidence="7 8">SKKU-2015</strain>
        <tissue evidence="7">Whole body</tissue>
    </source>
</reference>
<keyword evidence="8" id="KW-1185">Reference proteome</keyword>
<dbReference type="Proteomes" id="UP000247409">
    <property type="component" value="Unassembled WGS sequence"/>
</dbReference>
<dbReference type="EMBL" id="NBIV01000015">
    <property type="protein sequence ID" value="PXF48306.1"/>
    <property type="molecule type" value="Genomic_DNA"/>
</dbReference>
<keyword evidence="5 6" id="KW-0472">Membrane</keyword>